<keyword evidence="1" id="KW-1133">Transmembrane helix</keyword>
<feature type="transmembrane region" description="Helical" evidence="1">
    <location>
        <begin position="391"/>
        <end position="410"/>
    </location>
</feature>
<feature type="transmembrane region" description="Helical" evidence="1">
    <location>
        <begin position="325"/>
        <end position="344"/>
    </location>
</feature>
<dbReference type="AlphaFoldDB" id="A0A4R7J962"/>
<protein>
    <submittedName>
        <fullName evidence="2">Uncharacterized protein</fullName>
    </submittedName>
</protein>
<sequence length="711" mass="76084">MVRLRTPQVSTPDPASRRRGITGRLAHLGNGALKYPRAARPVAPGWRILVITTALLLSVVSWLPFPGSGGLRSLLINVLPGLALALWFGRLSWDRLAFLSLAFGQTFLTLVTFPAAWFGWFRIDLMWTTVWGLTIVSLGFSLWLERRSMDRIRFGPLPRSTVLGPSIVAVAGGGLTLGAASAVSTGPQPAGMALSAGPLWFIGATVVLFSLGWALVTRRTALAVPVLVTAGMVTCSQAVMYGQPTVTVAARHLGIVATLLDNGRLYPATDIYQTWAGLFSVTAFVIEPTGVDPYAYASAWGAIASMIMALGVRTLAGNFLSPARAWVAGLIFALASTLTTSFFAPQVSGFVLALAVLALLTGDFGVKSWVVWVTVLLVAVATSVTHQISPFLLGLALTALVITRILRPWWVPALAFVPATVWAISNRGVLDRYVSLDVVGRFFSNITPPERSIAPNGSSWVYLASFGLPAGLLLLIGVAAVFSWFLDRSRLSTALVVTAASPALLSVATNYGQEGVFRVALFALPWLATLVAALPGQLLPRKLTLTMVVIALPLVTAVQVVGLTGMDWVRVIRTDDRTAAAYFESRSADGSVAFTLGTAVATPSYSTPRQSGFFYIGRDDLLDKTTAYVNAGGPGYDPNADVEMLTAALVDQGYTEVWAVAGPMTGAYGQRYGLQTLDDYNALRNAWRSSPRWELVYESGDAQVYRMRSGD</sequence>
<feature type="transmembrane region" description="Helical" evidence="1">
    <location>
        <begin position="294"/>
        <end position="313"/>
    </location>
</feature>
<keyword evidence="3" id="KW-1185">Reference proteome</keyword>
<feature type="transmembrane region" description="Helical" evidence="1">
    <location>
        <begin position="46"/>
        <end position="65"/>
    </location>
</feature>
<feature type="transmembrane region" description="Helical" evidence="1">
    <location>
        <begin position="197"/>
        <end position="215"/>
    </location>
</feature>
<keyword evidence="1" id="KW-0472">Membrane</keyword>
<feature type="transmembrane region" description="Helical" evidence="1">
    <location>
        <begin position="460"/>
        <end position="486"/>
    </location>
</feature>
<organism evidence="2 3">
    <name type="scientific">Naumannella halotolerans</name>
    <dbReference type="NCBI Taxonomy" id="993414"/>
    <lineage>
        <taxon>Bacteria</taxon>
        <taxon>Bacillati</taxon>
        <taxon>Actinomycetota</taxon>
        <taxon>Actinomycetes</taxon>
        <taxon>Propionibacteriales</taxon>
        <taxon>Propionibacteriaceae</taxon>
        <taxon>Naumannella</taxon>
    </lineage>
</organism>
<feature type="transmembrane region" description="Helical" evidence="1">
    <location>
        <begin position="71"/>
        <end position="89"/>
    </location>
</feature>
<evidence type="ECO:0000313" key="2">
    <source>
        <dbReference type="EMBL" id="TDT33033.1"/>
    </source>
</evidence>
<feature type="transmembrane region" description="Helical" evidence="1">
    <location>
        <begin position="125"/>
        <end position="144"/>
    </location>
</feature>
<reference evidence="2 3" key="1">
    <citation type="submission" date="2019-03" db="EMBL/GenBank/DDBJ databases">
        <title>Genomic Encyclopedia of Archaeal and Bacterial Type Strains, Phase II (KMG-II): from individual species to whole genera.</title>
        <authorList>
            <person name="Goeker M."/>
        </authorList>
    </citation>
    <scope>NUCLEOTIDE SEQUENCE [LARGE SCALE GENOMIC DNA]</scope>
    <source>
        <strain evidence="2 3">DSM 24323</strain>
    </source>
</reference>
<gene>
    <name evidence="2" type="ORF">CLV29_0627</name>
</gene>
<evidence type="ECO:0000256" key="1">
    <source>
        <dbReference type="SAM" id="Phobius"/>
    </source>
</evidence>
<feature type="transmembrane region" description="Helical" evidence="1">
    <location>
        <begin position="517"/>
        <end position="536"/>
    </location>
</feature>
<feature type="transmembrane region" description="Helical" evidence="1">
    <location>
        <begin position="96"/>
        <end position="119"/>
    </location>
</feature>
<feature type="transmembrane region" description="Helical" evidence="1">
    <location>
        <begin position="543"/>
        <end position="563"/>
    </location>
</feature>
<evidence type="ECO:0000313" key="3">
    <source>
        <dbReference type="Proteomes" id="UP000295371"/>
    </source>
</evidence>
<comment type="caution">
    <text evidence="2">The sequence shown here is derived from an EMBL/GenBank/DDBJ whole genome shotgun (WGS) entry which is preliminary data.</text>
</comment>
<feature type="transmembrane region" description="Helical" evidence="1">
    <location>
        <begin position="222"/>
        <end position="241"/>
    </location>
</feature>
<dbReference type="EMBL" id="SOAW01000001">
    <property type="protein sequence ID" value="TDT33033.1"/>
    <property type="molecule type" value="Genomic_DNA"/>
</dbReference>
<accession>A0A4R7J962</accession>
<name>A0A4R7J962_9ACTN</name>
<feature type="transmembrane region" description="Helical" evidence="1">
    <location>
        <begin position="350"/>
        <end position="379"/>
    </location>
</feature>
<feature type="transmembrane region" description="Helical" evidence="1">
    <location>
        <begin position="165"/>
        <end position="185"/>
    </location>
</feature>
<dbReference type="Proteomes" id="UP000295371">
    <property type="component" value="Unassembled WGS sequence"/>
</dbReference>
<proteinExistence type="predicted"/>
<keyword evidence="1" id="KW-0812">Transmembrane</keyword>